<dbReference type="InterPro" id="IPR029063">
    <property type="entry name" value="SAM-dependent_MTases_sf"/>
</dbReference>
<organism evidence="3 4">
    <name type="scientific">Effrenium voratum</name>
    <dbReference type="NCBI Taxonomy" id="2562239"/>
    <lineage>
        <taxon>Eukaryota</taxon>
        <taxon>Sar</taxon>
        <taxon>Alveolata</taxon>
        <taxon>Dinophyceae</taxon>
        <taxon>Suessiales</taxon>
        <taxon>Symbiodiniaceae</taxon>
        <taxon>Effrenium</taxon>
    </lineage>
</organism>
<accession>A0AA36I9A4</accession>
<dbReference type="Gene3D" id="3.40.50.150">
    <property type="entry name" value="Vaccinia Virus protein VP39"/>
    <property type="match status" value="1"/>
</dbReference>
<dbReference type="PANTHER" id="PTHR42912">
    <property type="entry name" value="METHYLTRANSFERASE"/>
    <property type="match status" value="1"/>
</dbReference>
<dbReference type="EMBL" id="CAUJNA010000915">
    <property type="protein sequence ID" value="CAJ1382568.1"/>
    <property type="molecule type" value="Genomic_DNA"/>
</dbReference>
<dbReference type="InterPro" id="IPR050508">
    <property type="entry name" value="Methyltransf_Superfamily"/>
</dbReference>
<dbReference type="GO" id="GO:0008757">
    <property type="term" value="F:S-adenosylmethionine-dependent methyltransferase activity"/>
    <property type="evidence" value="ECO:0007669"/>
    <property type="project" value="InterPro"/>
</dbReference>
<name>A0AA36I9A4_9DINO</name>
<gene>
    <name evidence="3" type="ORF">EVOR1521_LOCUS9924</name>
</gene>
<feature type="domain" description="Methyltransferase" evidence="2">
    <location>
        <begin position="276"/>
        <end position="371"/>
    </location>
</feature>
<dbReference type="CDD" id="cd02440">
    <property type="entry name" value="AdoMet_MTases"/>
    <property type="match status" value="1"/>
</dbReference>
<evidence type="ECO:0000313" key="3">
    <source>
        <dbReference type="EMBL" id="CAJ1382568.1"/>
    </source>
</evidence>
<dbReference type="AlphaFoldDB" id="A0AA36I9A4"/>
<evidence type="ECO:0000259" key="2">
    <source>
        <dbReference type="Pfam" id="PF13649"/>
    </source>
</evidence>
<feature type="region of interest" description="Disordered" evidence="1">
    <location>
        <begin position="1"/>
        <end position="38"/>
    </location>
</feature>
<evidence type="ECO:0000256" key="1">
    <source>
        <dbReference type="SAM" id="MobiDB-lite"/>
    </source>
</evidence>
<reference evidence="3" key="1">
    <citation type="submission" date="2023-08" db="EMBL/GenBank/DDBJ databases">
        <authorList>
            <person name="Chen Y."/>
            <person name="Shah S."/>
            <person name="Dougan E. K."/>
            <person name="Thang M."/>
            <person name="Chan C."/>
        </authorList>
    </citation>
    <scope>NUCLEOTIDE SEQUENCE</scope>
</reference>
<evidence type="ECO:0000313" key="4">
    <source>
        <dbReference type="Proteomes" id="UP001178507"/>
    </source>
</evidence>
<dbReference type="SUPFAM" id="SSF53335">
    <property type="entry name" value="S-adenosyl-L-methionine-dependent methyltransferases"/>
    <property type="match status" value="1"/>
</dbReference>
<comment type="caution">
    <text evidence="3">The sequence shown here is derived from an EMBL/GenBank/DDBJ whole genome shotgun (WGS) entry which is preliminary data.</text>
</comment>
<keyword evidence="4" id="KW-1185">Reference proteome</keyword>
<sequence length="458" mass="49961">MSLGHPIPVTDLHGRPPTSLTSAGAARPKTAEPAGRGRSAAVTPAAFAAAAAACASPARRLRRSKRASRLLRHADGREVLAALHPALAEAAEAVWRGEVLLAGPKEEIGGVKGVAAGETGEPQLLRELQPDSYDLVLEVQSDEVLAAGWEAWCNRFYPLGGHSFSLANSFIINLASIAKVLRTGGKFIFLTTAESKDEILPFAFLQLPHLKWQIEQLPAHASGVSAVCCTLQADAAQALRSTPQVVAEQCTAETSRRRYFEALRPYLKGESAALRILDYGCGDGSLMSWAYDEEILAEDGPPPAVTLLEANPELAARAKAKLRLAEVIHHEGEDWPFEDGAFDVAVVAFVLHHVPLEARRSLLREARRVARKVLVLEDLPGAEAASARLAWQVTQEHFRPFGQDPEDFLPHVWPWDRWLQLFDEAGLSSRSSRRIAGSLRYPVPHILFELENNILARV</sequence>
<dbReference type="InterPro" id="IPR041698">
    <property type="entry name" value="Methyltransf_25"/>
</dbReference>
<dbReference type="Proteomes" id="UP001178507">
    <property type="component" value="Unassembled WGS sequence"/>
</dbReference>
<proteinExistence type="predicted"/>
<dbReference type="Pfam" id="PF13649">
    <property type="entry name" value="Methyltransf_25"/>
    <property type="match status" value="1"/>
</dbReference>
<protein>
    <recommendedName>
        <fullName evidence="2">Methyltransferase domain-containing protein</fullName>
    </recommendedName>
</protein>